<dbReference type="InterPro" id="IPR028976">
    <property type="entry name" value="CheC-like_sf"/>
</dbReference>
<dbReference type="GO" id="GO:0016787">
    <property type="term" value="F:hydrolase activity"/>
    <property type="evidence" value="ECO:0007669"/>
    <property type="project" value="InterPro"/>
</dbReference>
<organism evidence="3 4">
    <name type="scientific">Massilia eburnea</name>
    <dbReference type="NCBI Taxonomy" id="1776165"/>
    <lineage>
        <taxon>Bacteria</taxon>
        <taxon>Pseudomonadati</taxon>
        <taxon>Pseudomonadota</taxon>
        <taxon>Betaproteobacteria</taxon>
        <taxon>Burkholderiales</taxon>
        <taxon>Oxalobacteraceae</taxon>
        <taxon>Telluria group</taxon>
        <taxon>Massilia</taxon>
    </lineage>
</organism>
<dbReference type="RefSeq" id="WP_155457095.1">
    <property type="nucleotide sequence ID" value="NZ_WNKX01000035.1"/>
</dbReference>
<name>A0A6L6QQH6_9BURK</name>
<protein>
    <submittedName>
        <fullName evidence="3">Chemotaxis protein CheC</fullName>
    </submittedName>
</protein>
<dbReference type="Gene3D" id="3.40.1550.10">
    <property type="entry name" value="CheC-like"/>
    <property type="match status" value="1"/>
</dbReference>
<dbReference type="Proteomes" id="UP000472320">
    <property type="component" value="Unassembled WGS sequence"/>
</dbReference>
<dbReference type="PANTHER" id="PTHR43484">
    <property type="match status" value="1"/>
</dbReference>
<reference evidence="3 4" key="1">
    <citation type="submission" date="2019-11" db="EMBL/GenBank/DDBJ databases">
        <title>Type strains purchased from KCTC, JCM and DSMZ.</title>
        <authorList>
            <person name="Lu H."/>
        </authorList>
    </citation>
    <scope>NUCLEOTIDE SEQUENCE [LARGE SCALE GENOMIC DNA]</scope>
    <source>
        <strain evidence="3 4">JCM 31587</strain>
    </source>
</reference>
<evidence type="ECO:0000259" key="2">
    <source>
        <dbReference type="Pfam" id="PF04509"/>
    </source>
</evidence>
<evidence type="ECO:0000313" key="4">
    <source>
        <dbReference type="Proteomes" id="UP000472320"/>
    </source>
</evidence>
<dbReference type="EMBL" id="WNKX01000035">
    <property type="protein sequence ID" value="MTW14147.1"/>
    <property type="molecule type" value="Genomic_DNA"/>
</dbReference>
<comment type="caution">
    <text evidence="3">The sequence shown here is derived from an EMBL/GenBank/DDBJ whole genome shotgun (WGS) entry which is preliminary data.</text>
</comment>
<dbReference type="SUPFAM" id="SSF103039">
    <property type="entry name" value="CheC-like"/>
    <property type="match status" value="1"/>
</dbReference>
<dbReference type="InterPro" id="IPR051469">
    <property type="entry name" value="FliN/MopA/SpaO"/>
</dbReference>
<dbReference type="Pfam" id="PF04509">
    <property type="entry name" value="CheC"/>
    <property type="match status" value="1"/>
</dbReference>
<keyword evidence="1" id="KW-0145">Chemotaxis</keyword>
<sequence length="209" mass="22346">MVRLTELEHDALVELFNIGVGQAASAMSEIVNETVTMSVPAISFLTRGAAAKLLASRSGGNGRLCGISQHYSGAFETEAILMFPEEKSQEIVRLMVGEAMPLAELTAMEQEAMSEIGNILLNSCVGSLANLLGHELNGSLPDYHVGYSEEILAQAGSGDTAVLMLHIEFVIERQQIAGDVAFIMDMTALHDLKAHVASFLDRSVGGERP</sequence>
<dbReference type="GO" id="GO:0006935">
    <property type="term" value="P:chemotaxis"/>
    <property type="evidence" value="ECO:0007669"/>
    <property type="project" value="UniProtKB-KW"/>
</dbReference>
<gene>
    <name evidence="3" type="ORF">GM658_26380</name>
</gene>
<accession>A0A6L6QQH6</accession>
<evidence type="ECO:0000313" key="3">
    <source>
        <dbReference type="EMBL" id="MTW14147.1"/>
    </source>
</evidence>
<dbReference type="InterPro" id="IPR007597">
    <property type="entry name" value="CheC"/>
</dbReference>
<proteinExistence type="predicted"/>
<evidence type="ECO:0000256" key="1">
    <source>
        <dbReference type="ARBA" id="ARBA00022500"/>
    </source>
</evidence>
<dbReference type="OrthoDB" id="274823at2"/>
<dbReference type="PANTHER" id="PTHR43484:SF1">
    <property type="entry name" value="FLAGELLAR MOTOR SWITCH PROTEIN FLIN"/>
    <property type="match status" value="1"/>
</dbReference>
<feature type="domain" description="CheC-like protein" evidence="2">
    <location>
        <begin position="8"/>
        <end position="43"/>
    </location>
</feature>
<dbReference type="AlphaFoldDB" id="A0A6L6QQH6"/>
<keyword evidence="4" id="KW-1185">Reference proteome</keyword>
<dbReference type="CDD" id="cd17910">
    <property type="entry name" value="CheC_ClassII"/>
    <property type="match status" value="1"/>
</dbReference>